<evidence type="ECO:0000313" key="2">
    <source>
        <dbReference type="Proteomes" id="UP000836387"/>
    </source>
</evidence>
<reference evidence="1" key="2">
    <citation type="submission" date="2021-10" db="EMBL/GenBank/DDBJ databases">
        <authorList>
            <person name="Piombo E."/>
        </authorList>
    </citation>
    <scope>NUCLEOTIDE SEQUENCE</scope>
</reference>
<gene>
    <name evidence="1" type="ORF">CRV2_00021677</name>
</gene>
<comment type="caution">
    <text evidence="1">The sequence shown here is derived from an EMBL/GenBank/DDBJ whole genome shotgun (WGS) entry which is preliminary data.</text>
</comment>
<evidence type="ECO:0000313" key="1">
    <source>
        <dbReference type="EMBL" id="CAG9950129.1"/>
    </source>
</evidence>
<protein>
    <submittedName>
        <fullName evidence="1">Uncharacterized protein</fullName>
    </submittedName>
</protein>
<dbReference type="Proteomes" id="UP000836387">
    <property type="component" value="Unassembled WGS sequence"/>
</dbReference>
<name>A0ACA9UAS5_BIOOC</name>
<keyword evidence="2" id="KW-1185">Reference proteome</keyword>
<reference evidence="1" key="1">
    <citation type="submission" date="2020-04" db="EMBL/GenBank/DDBJ databases">
        <authorList>
            <person name="Broberg M."/>
        </authorList>
    </citation>
    <scope>NUCLEOTIDE SEQUENCE</scope>
</reference>
<accession>A0ACA9UAS5</accession>
<proteinExistence type="predicted"/>
<organism evidence="1 2">
    <name type="scientific">Clonostachys rosea f. rosea IK726</name>
    <dbReference type="NCBI Taxonomy" id="1349383"/>
    <lineage>
        <taxon>Eukaryota</taxon>
        <taxon>Fungi</taxon>
        <taxon>Dikarya</taxon>
        <taxon>Ascomycota</taxon>
        <taxon>Pezizomycotina</taxon>
        <taxon>Sordariomycetes</taxon>
        <taxon>Hypocreomycetidae</taxon>
        <taxon>Hypocreales</taxon>
        <taxon>Bionectriaceae</taxon>
        <taxon>Clonostachys</taxon>
    </lineage>
</organism>
<dbReference type="EMBL" id="CADEHS020000153">
    <property type="protein sequence ID" value="CAG9950129.1"/>
    <property type="molecule type" value="Genomic_DNA"/>
</dbReference>
<sequence length="400" mass="44063">MARTEKTGAHPASDIEAVQLDRDNITSEKAGPRPGEYVENPAKYNQETEHIGTLERRLKSRHVQFLALSGAIGTGLFVGSARSSRWLALSRPYSRTLSPDSTSSALSTALAKWLPGCLSWRRPHLRHSICRRGFGFTLGWNYWYQLAIGVPLECTVCAVIIDYWDHSLPKAGLLTIFYVAMVIVNCFPVNIYGEAEFIFGAIKLTTIVGLILLMLIVTCGGTPTGEVIGFKYWRDPGPMNEPLGRFLAFWKVFIQATFSYGGSEWLPSLQEKPRTHVATFQGRTKSVLANFVVLCSRHVPCLHVCIVRRPELLNAISSNAPGANQSPFVIAIDNAKIKTLPGILNGIVLTSAWSAGNSFFYSSTRVLYSAALDGKAPAFLRYEKFGVPYGCVAMTSAWGF</sequence>